<evidence type="ECO:0000256" key="3">
    <source>
        <dbReference type="ARBA" id="ARBA00022801"/>
    </source>
</evidence>
<keyword evidence="4" id="KW-0472">Membrane</keyword>
<feature type="transmembrane region" description="Helical" evidence="4">
    <location>
        <begin position="95"/>
        <end position="112"/>
    </location>
</feature>
<organism evidence="6 7">
    <name type="scientific">Winogradskyella marina</name>
    <dbReference type="NCBI Taxonomy" id="2785530"/>
    <lineage>
        <taxon>Bacteria</taxon>
        <taxon>Pseudomonadati</taxon>
        <taxon>Bacteroidota</taxon>
        <taxon>Flavobacteriia</taxon>
        <taxon>Flavobacteriales</taxon>
        <taxon>Flavobacteriaceae</taxon>
        <taxon>Winogradskyella</taxon>
    </lineage>
</organism>
<comment type="caution">
    <text evidence="6">The sequence shown here is derived from an EMBL/GenBank/DDBJ whole genome shotgun (WGS) entry which is preliminary data.</text>
</comment>
<dbReference type="SUPFAM" id="SSF53187">
    <property type="entry name" value="Zn-dependent exopeptidases"/>
    <property type="match status" value="1"/>
</dbReference>
<evidence type="ECO:0000256" key="4">
    <source>
        <dbReference type="SAM" id="Phobius"/>
    </source>
</evidence>
<dbReference type="Pfam" id="PF05569">
    <property type="entry name" value="Peptidase_M56"/>
    <property type="match status" value="1"/>
</dbReference>
<dbReference type="InterPro" id="IPR002508">
    <property type="entry name" value="MurNAc-LAA_cat"/>
</dbReference>
<dbReference type="InterPro" id="IPR050695">
    <property type="entry name" value="N-acetylmuramoyl_amidase_3"/>
</dbReference>
<protein>
    <recommendedName>
        <fullName evidence="2">N-acetylmuramoyl-L-alanine amidase</fullName>
        <ecNumber evidence="2">3.5.1.28</ecNumber>
    </recommendedName>
</protein>
<comment type="catalytic activity">
    <reaction evidence="1">
        <text>Hydrolyzes the link between N-acetylmuramoyl residues and L-amino acid residues in certain cell-wall glycopeptides.</text>
        <dbReference type="EC" id="3.5.1.28"/>
    </reaction>
</comment>
<dbReference type="EMBL" id="JADOET010000003">
    <property type="protein sequence ID" value="MBF8149360.1"/>
    <property type="molecule type" value="Genomic_DNA"/>
</dbReference>
<dbReference type="PANTHER" id="PTHR30404:SF0">
    <property type="entry name" value="N-ACETYLMURAMOYL-L-ALANINE AMIDASE AMIC"/>
    <property type="match status" value="1"/>
</dbReference>
<keyword evidence="4" id="KW-0812">Transmembrane</keyword>
<dbReference type="RefSeq" id="WP_195870637.1">
    <property type="nucleotide sequence ID" value="NZ_JADOET010000003.1"/>
</dbReference>
<keyword evidence="7" id="KW-1185">Reference proteome</keyword>
<dbReference type="Proteomes" id="UP000611215">
    <property type="component" value="Unassembled WGS sequence"/>
</dbReference>
<sequence>MISYFMYTIISLGCSYTVYFLLLRKQKTFQFNRYFLLGSLVLCLLAPLLEIEIFKTIPSITEIPIQSFSDSVAVSQNIDEVTYKKVETVSPSTSIWIYIYIAISLFLVFRFLKNSFEIYQLTKGKHKRIGKLKIIKNNDSELVSSFFNYMFISENQVLNTEDFESIIKHETVHFEEKHTLDIIMIELIICAFWFNPFVWLYKKAVLQNHEYIADDKSVSSGIDIENYSNTIINLGHKEYRIPLTSGFNFIQIKNRIIMLHQSKSSVLKQTLKITSVILLFAGIFVFSSYKGLKAPLVVVLDVGHGGIDPGNLSDSILEKDVVLNISNVLASLSDENVEIILTRHEDEFLELSERAEFINIKNPDLFLSLHSNAHHDESISGTEAYYNSENEHSDTSLKYANILVEHQKNYFSSRGIKKANLYLLRNTSVPGVYLELGFMTNKSDRVVLTDKDQQIKIAQSIFDGLLEIRNNK</sequence>
<dbReference type="CDD" id="cd07341">
    <property type="entry name" value="M56_BlaR1_MecR1_like"/>
    <property type="match status" value="1"/>
</dbReference>
<dbReference type="Gene3D" id="3.40.630.40">
    <property type="entry name" value="Zn-dependent exopeptidases"/>
    <property type="match status" value="1"/>
</dbReference>
<reference evidence="6 7" key="1">
    <citation type="submission" date="2020-11" db="EMBL/GenBank/DDBJ databases">
        <title>Winogradskyella marina sp. nov., isolated from marine sediment.</title>
        <authorList>
            <person name="Bo J."/>
            <person name="Wang S."/>
            <person name="Song X."/>
            <person name="Du Z."/>
        </authorList>
    </citation>
    <scope>NUCLEOTIDE SEQUENCE [LARGE SCALE GENOMIC DNA]</scope>
    <source>
        <strain evidence="6 7">F6397</strain>
    </source>
</reference>
<dbReference type="Pfam" id="PF01520">
    <property type="entry name" value="Amidase_3"/>
    <property type="match status" value="1"/>
</dbReference>
<evidence type="ECO:0000313" key="6">
    <source>
        <dbReference type="EMBL" id="MBF8149360.1"/>
    </source>
</evidence>
<keyword evidence="3" id="KW-0378">Hydrolase</keyword>
<dbReference type="EC" id="3.5.1.28" evidence="2"/>
<feature type="transmembrane region" description="Helical" evidence="4">
    <location>
        <begin position="34"/>
        <end position="54"/>
    </location>
</feature>
<proteinExistence type="predicted"/>
<dbReference type="PANTHER" id="PTHR30404">
    <property type="entry name" value="N-ACETYLMURAMOYL-L-ALANINE AMIDASE"/>
    <property type="match status" value="1"/>
</dbReference>
<dbReference type="SMART" id="SM00646">
    <property type="entry name" value="Ami_3"/>
    <property type="match status" value="1"/>
</dbReference>
<dbReference type="CDD" id="cd02696">
    <property type="entry name" value="MurNAc-LAA"/>
    <property type="match status" value="1"/>
</dbReference>
<accession>A0ABS0EFY0</accession>
<dbReference type="InterPro" id="IPR008756">
    <property type="entry name" value="Peptidase_M56"/>
</dbReference>
<evidence type="ECO:0000313" key="7">
    <source>
        <dbReference type="Proteomes" id="UP000611215"/>
    </source>
</evidence>
<evidence type="ECO:0000256" key="1">
    <source>
        <dbReference type="ARBA" id="ARBA00001561"/>
    </source>
</evidence>
<gene>
    <name evidence="6" type="ORF">ITJ86_05595</name>
</gene>
<feature type="transmembrane region" description="Helical" evidence="4">
    <location>
        <begin position="6"/>
        <end position="22"/>
    </location>
</feature>
<evidence type="ECO:0000256" key="2">
    <source>
        <dbReference type="ARBA" id="ARBA00011901"/>
    </source>
</evidence>
<feature type="domain" description="MurNAc-LAA" evidence="5">
    <location>
        <begin position="355"/>
        <end position="466"/>
    </location>
</feature>
<keyword evidence="4" id="KW-1133">Transmembrane helix</keyword>
<name>A0ABS0EFY0_9FLAO</name>
<evidence type="ECO:0000259" key="5">
    <source>
        <dbReference type="SMART" id="SM00646"/>
    </source>
</evidence>